<evidence type="ECO:0000256" key="1">
    <source>
        <dbReference type="SAM" id="Phobius"/>
    </source>
</evidence>
<sequence>MKVEEIERLLTEFYEGNTTESQEEALRDYFRTTEVPEHLQKDKEIFLSLYQDADRDVEVPAGLGDKLSLLIDEKAEEEQRFFSPNKSKRNWRWIGSVAATILVIIGIGYGVENLGRGVCPPTPQDTFSDPEEAYQVLQATLMEVSTNLNQGIAQVKETQVDMKKVNQEIKKEIQR</sequence>
<keyword evidence="1" id="KW-1133">Transmembrane helix</keyword>
<gene>
    <name evidence="3" type="ORF">DWZ32_14870</name>
    <name evidence="2" type="ORF">DWZ95_15300</name>
    <name evidence="4" type="ORF">EAJ06_01995</name>
</gene>
<evidence type="ECO:0000313" key="7">
    <source>
        <dbReference type="Proteomes" id="UP000291191"/>
    </source>
</evidence>
<name>A0A3E4KXS3_9BACE</name>
<reference evidence="4 7" key="2">
    <citation type="journal article" date="2019" name="Science, e1252229">
        <title>Invertible promoters mediate bacterial phase variation, antibiotic resistance, and host adaptation in the gut.</title>
        <authorList>
            <person name="Jiang X."/>
            <person name="Hall A.B."/>
            <person name="Arthur T.D."/>
            <person name="Plichta D.R."/>
            <person name="Covington C.T."/>
            <person name="Poyet M."/>
            <person name="Crothers J."/>
            <person name="Moses P.L."/>
            <person name="Tolonen A.C."/>
            <person name="Vlamakis H."/>
            <person name="Alm E.J."/>
            <person name="Xavier R.J."/>
        </authorList>
    </citation>
    <scope>NUCLEOTIDE SEQUENCE [LARGE SCALE GENOMIC DNA]</scope>
    <source>
        <strain evidence="4">Bf_0095</strain>
        <strain evidence="7">bf_0095</strain>
    </source>
</reference>
<dbReference type="GeneID" id="26161124"/>
<dbReference type="EMBL" id="QRPE01000020">
    <property type="protein sequence ID" value="RHL90455.1"/>
    <property type="molecule type" value="Genomic_DNA"/>
</dbReference>
<evidence type="ECO:0000313" key="6">
    <source>
        <dbReference type="Proteomes" id="UP000286003"/>
    </source>
</evidence>
<keyword evidence="1" id="KW-0472">Membrane</keyword>
<accession>A0A3E4KXS3</accession>
<proteinExistence type="predicted"/>
<evidence type="ECO:0000313" key="5">
    <source>
        <dbReference type="Proteomes" id="UP000285013"/>
    </source>
</evidence>
<organism evidence="3 6">
    <name type="scientific">Bacteroides intestinalis</name>
    <dbReference type="NCBI Taxonomy" id="329854"/>
    <lineage>
        <taxon>Bacteria</taxon>
        <taxon>Pseudomonadati</taxon>
        <taxon>Bacteroidota</taxon>
        <taxon>Bacteroidia</taxon>
        <taxon>Bacteroidales</taxon>
        <taxon>Bacteroidaceae</taxon>
        <taxon>Bacteroides</taxon>
    </lineage>
</organism>
<dbReference type="OrthoDB" id="1040322at2"/>
<evidence type="ECO:0000313" key="4">
    <source>
        <dbReference type="EMBL" id="RYT82419.1"/>
    </source>
</evidence>
<keyword evidence="1" id="KW-0812">Transmembrane</keyword>
<evidence type="ECO:0000313" key="2">
    <source>
        <dbReference type="EMBL" id="RHL90455.1"/>
    </source>
</evidence>
<dbReference type="Proteomes" id="UP000285013">
    <property type="component" value="Unassembled WGS sequence"/>
</dbReference>
<protein>
    <submittedName>
        <fullName evidence="3">Uncharacterized protein</fullName>
    </submittedName>
</protein>
<dbReference type="Proteomes" id="UP000286003">
    <property type="component" value="Unassembled WGS sequence"/>
</dbReference>
<dbReference type="EMBL" id="RCXO01000002">
    <property type="protein sequence ID" value="RYT82419.1"/>
    <property type="molecule type" value="Genomic_DNA"/>
</dbReference>
<feature type="transmembrane region" description="Helical" evidence="1">
    <location>
        <begin position="90"/>
        <end position="111"/>
    </location>
</feature>
<dbReference type="EMBL" id="QRQM01000016">
    <property type="protein sequence ID" value="RHN05518.1"/>
    <property type="molecule type" value="Genomic_DNA"/>
</dbReference>
<comment type="caution">
    <text evidence="3">The sequence shown here is derived from an EMBL/GenBank/DDBJ whole genome shotgun (WGS) entry which is preliminary data.</text>
</comment>
<dbReference type="Proteomes" id="UP000291191">
    <property type="component" value="Unassembled WGS sequence"/>
</dbReference>
<reference evidence="5 6" key="1">
    <citation type="submission" date="2018-08" db="EMBL/GenBank/DDBJ databases">
        <title>A genome reference for cultivated species of the human gut microbiota.</title>
        <authorList>
            <person name="Zou Y."/>
            <person name="Xue W."/>
            <person name="Luo G."/>
        </authorList>
    </citation>
    <scope>NUCLEOTIDE SEQUENCE [LARGE SCALE GENOMIC DNA]</scope>
    <source>
        <strain evidence="3 6">AF31-23</strain>
        <strain evidence="2 5">AF36-16BH</strain>
    </source>
</reference>
<keyword evidence="7" id="KW-1185">Reference proteome</keyword>
<dbReference type="AlphaFoldDB" id="A0A3E4KXS3"/>
<dbReference type="RefSeq" id="WP_007665648.1">
    <property type="nucleotide sequence ID" value="NZ_BAABZC010000003.1"/>
</dbReference>
<evidence type="ECO:0000313" key="3">
    <source>
        <dbReference type="EMBL" id="RHN05518.1"/>
    </source>
</evidence>